<accession>G0VFP5</accession>
<dbReference type="InParanoid" id="G0VFP5"/>
<comment type="function">
    <text evidence="9">Component of the Mediator complex, a coactivator involved in the regulated transcription of nearly all RNA polymerase II-dependent genes. Mediator functions as a bridge to convey information from gene-specific regulatory proteins to the basal RNA polymerase II transcription machinery. Mediator is recruited to promoters by direct interactions with regulatory proteins and serves as a scaffold for the assembly of a functional preinitiation complex with RNA polymerase II and the general transcription factors.</text>
</comment>
<comment type="similarity">
    <text evidence="2 9">Belongs to the Mediator complex subunit 19 family.</text>
</comment>
<dbReference type="InterPro" id="IPR013942">
    <property type="entry name" value="Mediator_Med19_fun"/>
</dbReference>
<dbReference type="AlphaFoldDB" id="G0VFP5"/>
<dbReference type="GO" id="GO:0060261">
    <property type="term" value="P:positive regulation of transcription initiation by RNA polymerase II"/>
    <property type="evidence" value="ECO:0007669"/>
    <property type="project" value="EnsemblFungi"/>
</dbReference>
<gene>
    <name evidence="11" type="primary">NCAS0E02420</name>
    <name evidence="9" type="synonym">MED19</name>
    <name evidence="11" type="ordered locus">NCAS_0E02420</name>
</gene>
<dbReference type="OMA" id="SYPTEFQ"/>
<dbReference type="GO" id="GO:0051123">
    <property type="term" value="P:RNA polymerase II preinitiation complex assembly"/>
    <property type="evidence" value="ECO:0007669"/>
    <property type="project" value="EnsemblFungi"/>
</dbReference>
<dbReference type="GO" id="GO:0070847">
    <property type="term" value="C:core mediator complex"/>
    <property type="evidence" value="ECO:0007669"/>
    <property type="project" value="EnsemblFungi"/>
</dbReference>
<dbReference type="FunCoup" id="G0VFP5">
    <property type="interactions" value="103"/>
</dbReference>
<dbReference type="PANTHER" id="PTHR28270:SF1">
    <property type="entry name" value="MEDIATOR OF RNA POLYMERASE II TRANSCRIPTION SUBUNIT 19"/>
    <property type="match status" value="1"/>
</dbReference>
<evidence type="ECO:0000256" key="2">
    <source>
        <dbReference type="ARBA" id="ARBA00009259"/>
    </source>
</evidence>
<dbReference type="GO" id="GO:0032968">
    <property type="term" value="P:positive regulation of transcription elongation by RNA polymerase II"/>
    <property type="evidence" value="ECO:0007669"/>
    <property type="project" value="EnsemblFungi"/>
</dbReference>
<evidence type="ECO:0000256" key="4">
    <source>
        <dbReference type="ARBA" id="ARBA00023015"/>
    </source>
</evidence>
<dbReference type="GO" id="GO:0000122">
    <property type="term" value="P:negative regulation of transcription by RNA polymerase II"/>
    <property type="evidence" value="ECO:0007669"/>
    <property type="project" value="EnsemblFungi"/>
</dbReference>
<keyword evidence="4 9" id="KW-0805">Transcription regulation</keyword>
<dbReference type="PANTHER" id="PTHR28270">
    <property type="entry name" value="MEDIATOR OF RNA POLYMERASE II TRANSCRIPTION SUBUNIT 19"/>
    <property type="match status" value="1"/>
</dbReference>
<comment type="subcellular location">
    <subcellularLocation>
        <location evidence="1 9">Nucleus</location>
    </subcellularLocation>
</comment>
<evidence type="ECO:0000256" key="6">
    <source>
        <dbReference type="ARBA" id="ARBA00023163"/>
    </source>
</evidence>
<evidence type="ECO:0000256" key="8">
    <source>
        <dbReference type="ARBA" id="ARBA00032018"/>
    </source>
</evidence>
<dbReference type="GeneID" id="96903943"/>
<evidence type="ECO:0000256" key="10">
    <source>
        <dbReference type="SAM" id="MobiDB-lite"/>
    </source>
</evidence>
<dbReference type="GO" id="GO:0016592">
    <property type="term" value="C:mediator complex"/>
    <property type="evidence" value="ECO:0007669"/>
    <property type="project" value="InterPro"/>
</dbReference>
<evidence type="ECO:0000313" key="12">
    <source>
        <dbReference type="Proteomes" id="UP000001640"/>
    </source>
</evidence>
<organism evidence="11 12">
    <name type="scientific">Naumovozyma castellii</name>
    <name type="common">Yeast</name>
    <name type="synonym">Saccharomyces castellii</name>
    <dbReference type="NCBI Taxonomy" id="27288"/>
    <lineage>
        <taxon>Eukaryota</taxon>
        <taxon>Fungi</taxon>
        <taxon>Dikarya</taxon>
        <taxon>Ascomycota</taxon>
        <taxon>Saccharomycotina</taxon>
        <taxon>Saccharomycetes</taxon>
        <taxon>Saccharomycetales</taxon>
        <taxon>Saccharomycetaceae</taxon>
        <taxon>Naumovozyma</taxon>
    </lineage>
</organism>
<dbReference type="GO" id="GO:0003713">
    <property type="term" value="F:transcription coactivator activity"/>
    <property type="evidence" value="ECO:0007669"/>
    <property type="project" value="EnsemblFungi"/>
</dbReference>
<dbReference type="EMBL" id="HE576756">
    <property type="protein sequence ID" value="CCC70312.1"/>
    <property type="molecule type" value="Genomic_DNA"/>
</dbReference>
<dbReference type="OrthoDB" id="2160599at2759"/>
<protein>
    <recommendedName>
        <fullName evidence="3 9">Mediator of RNA polymerase II transcription subunit 19</fullName>
    </recommendedName>
    <alternativeName>
        <fullName evidence="8 9">Mediator complex subunit 19</fullName>
    </alternativeName>
</protein>
<keyword evidence="5 9" id="KW-0010">Activator</keyword>
<dbReference type="Pfam" id="PF08633">
    <property type="entry name" value="Rox3"/>
    <property type="match status" value="1"/>
</dbReference>
<dbReference type="GO" id="GO:0001113">
    <property type="term" value="P:transcription open complex formation at RNA polymerase II promoter"/>
    <property type="evidence" value="ECO:0007669"/>
    <property type="project" value="EnsemblFungi"/>
</dbReference>
<dbReference type="KEGG" id="ncs:NCAS_0E02420"/>
<dbReference type="STRING" id="1064592.G0VFP5"/>
<dbReference type="RefSeq" id="XP_003676671.1">
    <property type="nucleotide sequence ID" value="XM_003676623.1"/>
</dbReference>
<evidence type="ECO:0000313" key="11">
    <source>
        <dbReference type="EMBL" id="CCC70312.1"/>
    </source>
</evidence>
<comment type="subunit">
    <text evidence="9">Component of the Mediator complex.</text>
</comment>
<sequence length="214" mass="24331">MQQYDQHTLPAYYYYIDPETAYKPQTPSPLDDLISVYGLSDLSRQVARTTPDGGKAVKLRKSYKNQISDLSGKFNVIPNRENGKGGELAQILFQNNPDMLNQVNRSKDMSQEEYFNQLRDRDLNLFQQSNNLDWNVCENVLAQFGKSYPSEFQNQQDNGFVVDDLAFDLDGTGKATSNNVNNPNGKKRKNKSNGSSMATPTSDVQDDLKRRRLE</sequence>
<keyword evidence="12" id="KW-1185">Reference proteome</keyword>
<evidence type="ECO:0000256" key="5">
    <source>
        <dbReference type="ARBA" id="ARBA00023159"/>
    </source>
</evidence>
<reference key="2">
    <citation type="submission" date="2011-08" db="EMBL/GenBank/DDBJ databases">
        <title>Genome sequence of Naumovozyma castellii.</title>
        <authorList>
            <person name="Gordon J.L."/>
            <person name="Armisen D."/>
            <person name="Proux-Wera E."/>
            <person name="OhEigeartaigh S.S."/>
            <person name="Byrne K.P."/>
            <person name="Wolfe K.H."/>
        </authorList>
    </citation>
    <scope>NUCLEOTIDE SEQUENCE</scope>
    <source>
        <strain>Type strain:CBS 4309</strain>
    </source>
</reference>
<feature type="region of interest" description="Disordered" evidence="10">
    <location>
        <begin position="173"/>
        <end position="214"/>
    </location>
</feature>
<keyword evidence="7 9" id="KW-0539">Nucleus</keyword>
<evidence type="ECO:0000256" key="7">
    <source>
        <dbReference type="ARBA" id="ARBA00023242"/>
    </source>
</evidence>
<dbReference type="eggNOG" id="ENOG502QXG3">
    <property type="taxonomic scope" value="Eukaryota"/>
</dbReference>
<evidence type="ECO:0000256" key="9">
    <source>
        <dbReference type="RuleBase" id="RU364151"/>
    </source>
</evidence>
<evidence type="ECO:0000256" key="3">
    <source>
        <dbReference type="ARBA" id="ARBA00019615"/>
    </source>
</evidence>
<dbReference type="HOGENOM" id="CLU_117719_0_0_1"/>
<reference evidence="11 12" key="1">
    <citation type="journal article" date="2011" name="Proc. Natl. Acad. Sci. U.S.A.">
        <title>Evolutionary erosion of yeast sex chromosomes by mating-type switching accidents.</title>
        <authorList>
            <person name="Gordon J.L."/>
            <person name="Armisen D."/>
            <person name="Proux-Wera E."/>
            <person name="Oheigeartaigh S.S."/>
            <person name="Byrne K.P."/>
            <person name="Wolfe K.H."/>
        </authorList>
    </citation>
    <scope>NUCLEOTIDE SEQUENCE [LARGE SCALE GENOMIC DNA]</scope>
    <source>
        <strain evidence="12">ATCC 76901 / BCRC 22586 / CBS 4309 / NBRC 1992 / NRRL Y-12630</strain>
    </source>
</reference>
<evidence type="ECO:0000256" key="1">
    <source>
        <dbReference type="ARBA" id="ARBA00004123"/>
    </source>
</evidence>
<proteinExistence type="inferred from homology"/>
<keyword evidence="6 9" id="KW-0804">Transcription</keyword>
<dbReference type="Proteomes" id="UP000001640">
    <property type="component" value="Chromosome 5"/>
</dbReference>
<name>G0VFP5_NAUCA</name>